<evidence type="ECO:0000256" key="6">
    <source>
        <dbReference type="PIRSR" id="PIRSR604808-2"/>
    </source>
</evidence>
<gene>
    <name evidence="9" type="ORF">OG579_21155</name>
</gene>
<feature type="active site" description="Proton donor/acceptor" evidence="5">
    <location>
        <position position="165"/>
    </location>
</feature>
<dbReference type="GO" id="GO:0008311">
    <property type="term" value="F:double-stranded DNA 3'-5' DNA exonuclease activity"/>
    <property type="evidence" value="ECO:0007669"/>
    <property type="project" value="InterPro"/>
</dbReference>
<evidence type="ECO:0000259" key="8">
    <source>
        <dbReference type="Pfam" id="PF03372"/>
    </source>
</evidence>
<dbReference type="Proteomes" id="UP001432128">
    <property type="component" value="Chromosome"/>
</dbReference>
<keyword evidence="10" id="KW-1185">Reference proteome</keyword>
<dbReference type="PROSITE" id="PS51435">
    <property type="entry name" value="AP_NUCLEASE_F1_4"/>
    <property type="match status" value="1"/>
</dbReference>
<sequence>MSLTITSVNVNGIRAAVKERNPDNPGILPWLGAPTGRRFVLLQEIRASRDRAAEALAPALDAGWSLSMTESSVKGHAGVGVLGTVAPDAVRVGFGSEEFDGTGRYLEIDVAADGDVPALTLGSLYLPKGASDGPKRDEKFRFLDEFGAHLDTLSRRRRGVVVGGDWNIAHSELDLKAWKTNQRSPGFLPEERAWVGGLLDRSWVDVTRALVGDEPGPYSWWSWRGKAFDNDSGWRIDYHLVNPVMARRARATRVERADAYDRRWSDHAPVTVEFA</sequence>
<feature type="site" description="Transition state stabilizer" evidence="7">
    <location>
        <position position="167"/>
    </location>
</feature>
<feature type="binding site" evidence="6">
    <location>
        <position position="9"/>
    </location>
    <ligand>
        <name>Mg(2+)</name>
        <dbReference type="ChEBI" id="CHEBI:18420"/>
        <label>1</label>
    </ligand>
</feature>
<feature type="active site" evidence="5">
    <location>
        <position position="125"/>
    </location>
</feature>
<dbReference type="InterPro" id="IPR004808">
    <property type="entry name" value="AP_endonuc_1"/>
</dbReference>
<evidence type="ECO:0000256" key="3">
    <source>
        <dbReference type="ARBA" id="ARBA00022801"/>
    </source>
</evidence>
<feature type="binding site" evidence="6">
    <location>
        <position position="266"/>
    </location>
    <ligand>
        <name>Mg(2+)</name>
        <dbReference type="ChEBI" id="CHEBI:18420"/>
        <label>1</label>
    </ligand>
</feature>
<name>A0AAU4K2G1_9NOCA</name>
<feature type="binding site" evidence="6">
    <location>
        <position position="167"/>
    </location>
    <ligand>
        <name>Mg(2+)</name>
        <dbReference type="ChEBI" id="CHEBI:18420"/>
        <label>1</label>
    </ligand>
</feature>
<protein>
    <submittedName>
        <fullName evidence="9">Exodeoxyribonuclease III</fullName>
    </submittedName>
</protein>
<dbReference type="EMBL" id="CP108021">
    <property type="protein sequence ID" value="WUM20158.1"/>
    <property type="molecule type" value="Genomic_DNA"/>
</dbReference>
<feature type="binding site" evidence="6">
    <location>
        <position position="44"/>
    </location>
    <ligand>
        <name>Mg(2+)</name>
        <dbReference type="ChEBI" id="CHEBI:18420"/>
        <label>1</label>
    </ligand>
</feature>
<dbReference type="Gene3D" id="3.60.10.10">
    <property type="entry name" value="Endonuclease/exonuclease/phosphatase"/>
    <property type="match status" value="1"/>
</dbReference>
<keyword evidence="3" id="KW-0378">Hydrolase</keyword>
<evidence type="ECO:0000256" key="2">
    <source>
        <dbReference type="ARBA" id="ARBA00022723"/>
    </source>
</evidence>
<dbReference type="NCBIfam" id="TIGR00633">
    <property type="entry name" value="xth"/>
    <property type="match status" value="1"/>
</dbReference>
<feature type="binding site" evidence="6">
    <location>
        <position position="165"/>
    </location>
    <ligand>
        <name>Mg(2+)</name>
        <dbReference type="ChEBI" id="CHEBI:18420"/>
        <label>1</label>
    </ligand>
</feature>
<organism evidence="9 10">
    <name type="scientific">Williamsia herbipolensis</name>
    <dbReference type="NCBI Taxonomy" id="1603258"/>
    <lineage>
        <taxon>Bacteria</taxon>
        <taxon>Bacillati</taxon>
        <taxon>Actinomycetota</taxon>
        <taxon>Actinomycetes</taxon>
        <taxon>Mycobacteriales</taxon>
        <taxon>Nocardiaceae</taxon>
        <taxon>Williamsia</taxon>
    </lineage>
</organism>
<keyword evidence="2 6" id="KW-0479">Metal-binding</keyword>
<dbReference type="InterPro" id="IPR037493">
    <property type="entry name" value="ExoIII-like"/>
</dbReference>
<accession>A0AAU4K2G1</accession>
<dbReference type="KEGG" id="whr:OG579_21155"/>
<dbReference type="PANTHER" id="PTHR43250:SF2">
    <property type="entry name" value="EXODEOXYRIBONUCLEASE III"/>
    <property type="match status" value="1"/>
</dbReference>
<comment type="cofactor">
    <cofactor evidence="6">
        <name>Mg(2+)</name>
        <dbReference type="ChEBI" id="CHEBI:18420"/>
    </cofactor>
    <cofactor evidence="6">
        <name>Mn(2+)</name>
        <dbReference type="ChEBI" id="CHEBI:29035"/>
    </cofactor>
    <text evidence="6">Probably binds two magnesium or manganese ions per subunit.</text>
</comment>
<dbReference type="PANTHER" id="PTHR43250">
    <property type="entry name" value="EXODEOXYRIBONUCLEASE III"/>
    <property type="match status" value="1"/>
</dbReference>
<proteinExistence type="inferred from homology"/>
<feature type="site" description="Important for catalytic activity" evidence="7">
    <location>
        <position position="237"/>
    </location>
</feature>
<feature type="site" description="Interaction with DNA substrate" evidence="7">
    <location>
        <position position="267"/>
    </location>
</feature>
<dbReference type="GO" id="GO:0046872">
    <property type="term" value="F:metal ion binding"/>
    <property type="evidence" value="ECO:0007669"/>
    <property type="project" value="UniProtKB-KW"/>
</dbReference>
<evidence type="ECO:0000256" key="5">
    <source>
        <dbReference type="PIRSR" id="PIRSR604808-1"/>
    </source>
</evidence>
<evidence type="ECO:0000313" key="10">
    <source>
        <dbReference type="Proteomes" id="UP001432128"/>
    </source>
</evidence>
<dbReference type="AlphaFoldDB" id="A0AAU4K2G1"/>
<evidence type="ECO:0000313" key="9">
    <source>
        <dbReference type="EMBL" id="WUM20158.1"/>
    </source>
</evidence>
<reference evidence="9 10" key="1">
    <citation type="submission" date="2022-10" db="EMBL/GenBank/DDBJ databases">
        <title>The complete genomes of actinobacterial strains from the NBC collection.</title>
        <authorList>
            <person name="Joergensen T.S."/>
            <person name="Alvarez Arevalo M."/>
            <person name="Sterndorff E.B."/>
            <person name="Faurdal D."/>
            <person name="Vuksanovic O."/>
            <person name="Mourched A.-S."/>
            <person name="Charusanti P."/>
            <person name="Shaw S."/>
            <person name="Blin K."/>
            <person name="Weber T."/>
        </authorList>
    </citation>
    <scope>NUCLEOTIDE SEQUENCE [LARGE SCALE GENOMIC DNA]</scope>
    <source>
        <strain evidence="9 10">NBC_00319</strain>
    </source>
</reference>
<dbReference type="RefSeq" id="WP_328857550.1">
    <property type="nucleotide sequence ID" value="NZ_CP108021.1"/>
</dbReference>
<feature type="active site" description="Proton acceptor" evidence="5">
    <location>
        <position position="267"/>
    </location>
</feature>
<evidence type="ECO:0000256" key="7">
    <source>
        <dbReference type="PIRSR" id="PIRSR604808-3"/>
    </source>
</evidence>
<comment type="similarity">
    <text evidence="1">Belongs to the DNA repair enzymes AP/ExoA family.</text>
</comment>
<feature type="domain" description="Endonuclease/exonuclease/phosphatase" evidence="8">
    <location>
        <begin position="7"/>
        <end position="267"/>
    </location>
</feature>
<evidence type="ECO:0000256" key="1">
    <source>
        <dbReference type="ARBA" id="ARBA00007092"/>
    </source>
</evidence>
<keyword evidence="6" id="KW-0464">Manganese</keyword>
<dbReference type="SUPFAM" id="SSF56219">
    <property type="entry name" value="DNase I-like"/>
    <property type="match status" value="1"/>
</dbReference>
<keyword evidence="4 6" id="KW-0460">Magnesium</keyword>
<dbReference type="InterPro" id="IPR005135">
    <property type="entry name" value="Endo/exonuclease/phosphatase"/>
</dbReference>
<dbReference type="GO" id="GO:0006281">
    <property type="term" value="P:DNA repair"/>
    <property type="evidence" value="ECO:0007669"/>
    <property type="project" value="InterPro"/>
</dbReference>
<dbReference type="InterPro" id="IPR036691">
    <property type="entry name" value="Endo/exonu/phosph_ase_sf"/>
</dbReference>
<dbReference type="Pfam" id="PF03372">
    <property type="entry name" value="Exo_endo_phos"/>
    <property type="match status" value="1"/>
</dbReference>
<evidence type="ECO:0000256" key="4">
    <source>
        <dbReference type="ARBA" id="ARBA00022842"/>
    </source>
</evidence>
<feature type="binding site" evidence="6">
    <location>
        <position position="267"/>
    </location>
    <ligand>
        <name>Mg(2+)</name>
        <dbReference type="ChEBI" id="CHEBI:18420"/>
        <label>1</label>
    </ligand>
</feature>